<dbReference type="EMBL" id="CP113520">
    <property type="protein sequence ID" value="WAJ26663.1"/>
    <property type="molecule type" value="Genomic_DNA"/>
</dbReference>
<name>A0ACD4NIQ2_9HYPH</name>
<evidence type="ECO:0000313" key="2">
    <source>
        <dbReference type="Proteomes" id="UP001163223"/>
    </source>
</evidence>
<sequence length="223" mass="24563">MTTTRRDDGRRLGGAMASMEAARQERELAREADLRRRVEAAEGSYLPTADQLLRGYPFMGGDMAADIRAFVAALALDRLDREALDSLHRLGATTRGLKLGDASADAAILDALGSCHFDETSDPNGTTRLRCVIYAAFLGDVEATQIVAAEAALMAYVQEWHREGDGTDLVWQAMAWSALSAVRMGPFRKPPYPVSEMASTRDRIDAFADEFRTQVFRLSREVD</sequence>
<proteinExistence type="predicted"/>
<reference evidence="1" key="1">
    <citation type="submission" date="2022-11" db="EMBL/GenBank/DDBJ databases">
        <title>beta-Carotene-producing bacterium, Jeongeuplla avenae sp. nov., alleviates the salt stress of Arabidopsis seedlings.</title>
        <authorList>
            <person name="Jiang L."/>
            <person name="Lee J."/>
        </authorList>
    </citation>
    <scope>NUCLEOTIDE SEQUENCE</scope>
    <source>
        <strain evidence="1">DY_R2A_6</strain>
    </source>
</reference>
<evidence type="ECO:0000313" key="1">
    <source>
        <dbReference type="EMBL" id="WAJ26663.1"/>
    </source>
</evidence>
<accession>A0ACD4NIQ2</accession>
<keyword evidence="2" id="KW-1185">Reference proteome</keyword>
<dbReference type="Proteomes" id="UP001163223">
    <property type="component" value="Chromosome"/>
</dbReference>
<organism evidence="1 2">
    <name type="scientific">Antarcticirhabdus aurantiaca</name>
    <dbReference type="NCBI Taxonomy" id="2606717"/>
    <lineage>
        <taxon>Bacteria</taxon>
        <taxon>Pseudomonadati</taxon>
        <taxon>Pseudomonadota</taxon>
        <taxon>Alphaproteobacteria</taxon>
        <taxon>Hyphomicrobiales</taxon>
        <taxon>Aurantimonadaceae</taxon>
        <taxon>Antarcticirhabdus</taxon>
    </lineage>
</organism>
<gene>
    <name evidence="1" type="ORF">OXU80_17545</name>
</gene>
<protein>
    <submittedName>
        <fullName evidence="1">Uncharacterized protein</fullName>
    </submittedName>
</protein>